<dbReference type="Proteomes" id="UP000176409">
    <property type="component" value="Unassembled WGS sequence"/>
</dbReference>
<evidence type="ECO:0000313" key="1">
    <source>
        <dbReference type="EMBL" id="OGG28762.1"/>
    </source>
</evidence>
<dbReference type="STRING" id="1798396.A2973_03490"/>
<protein>
    <recommendedName>
        <fullName evidence="3">Translation elongation factor-like protein</fullName>
    </recommendedName>
</protein>
<sequence>MDIQIGKVTHFYDKIAVAVVEVKNQPLKFGDTVKISGHDKEFTQKISSLQIEHKQVKEVPVGESCGMRVDQPVKVGDLLYLVTKK</sequence>
<organism evidence="1 2">
    <name type="scientific">Candidatus Gottesmanbacteria bacterium RIFCSPLOWO2_01_FULL_49_10</name>
    <dbReference type="NCBI Taxonomy" id="1798396"/>
    <lineage>
        <taxon>Bacteria</taxon>
        <taxon>Candidatus Gottesmaniibacteriota</taxon>
    </lineage>
</organism>
<accession>A0A1F6AWA0</accession>
<dbReference type="InterPro" id="IPR009000">
    <property type="entry name" value="Transl_B-barrel_sf"/>
</dbReference>
<name>A0A1F6AWA0_9BACT</name>
<evidence type="ECO:0000313" key="2">
    <source>
        <dbReference type="Proteomes" id="UP000176409"/>
    </source>
</evidence>
<proteinExistence type="predicted"/>
<dbReference type="EMBL" id="MFJZ01000072">
    <property type="protein sequence ID" value="OGG28762.1"/>
    <property type="molecule type" value="Genomic_DNA"/>
</dbReference>
<evidence type="ECO:0008006" key="3">
    <source>
        <dbReference type="Google" id="ProtNLM"/>
    </source>
</evidence>
<gene>
    <name evidence="1" type="ORF">A2973_03490</name>
</gene>
<comment type="caution">
    <text evidence="1">The sequence shown here is derived from an EMBL/GenBank/DDBJ whole genome shotgun (WGS) entry which is preliminary data.</text>
</comment>
<dbReference type="AlphaFoldDB" id="A0A1F6AWA0"/>
<reference evidence="1 2" key="1">
    <citation type="journal article" date="2016" name="Nat. Commun.">
        <title>Thousands of microbial genomes shed light on interconnected biogeochemical processes in an aquifer system.</title>
        <authorList>
            <person name="Anantharaman K."/>
            <person name="Brown C.T."/>
            <person name="Hug L.A."/>
            <person name="Sharon I."/>
            <person name="Castelle C.J."/>
            <person name="Probst A.J."/>
            <person name="Thomas B.C."/>
            <person name="Singh A."/>
            <person name="Wilkins M.J."/>
            <person name="Karaoz U."/>
            <person name="Brodie E.L."/>
            <person name="Williams K.H."/>
            <person name="Hubbard S.S."/>
            <person name="Banfield J.F."/>
        </authorList>
    </citation>
    <scope>NUCLEOTIDE SEQUENCE [LARGE SCALE GENOMIC DNA]</scope>
</reference>
<dbReference type="SUPFAM" id="SSF50447">
    <property type="entry name" value="Translation proteins"/>
    <property type="match status" value="1"/>
</dbReference>
<dbReference type="Gene3D" id="2.40.30.10">
    <property type="entry name" value="Translation factors"/>
    <property type="match status" value="1"/>
</dbReference>